<evidence type="ECO:0000313" key="3">
    <source>
        <dbReference type="Proteomes" id="UP000078561"/>
    </source>
</evidence>
<proteinExistence type="predicted"/>
<dbReference type="InParanoid" id="A0A163JH71"/>
<evidence type="ECO:0000256" key="1">
    <source>
        <dbReference type="SAM" id="MobiDB-lite"/>
    </source>
</evidence>
<feature type="compositionally biased region" description="Basic and acidic residues" evidence="1">
    <location>
        <begin position="124"/>
        <end position="142"/>
    </location>
</feature>
<dbReference type="Proteomes" id="UP000078561">
    <property type="component" value="Unassembled WGS sequence"/>
</dbReference>
<protein>
    <submittedName>
        <fullName evidence="2">Uncharacterized protein</fullName>
    </submittedName>
</protein>
<organism evidence="2">
    <name type="scientific">Absidia glauca</name>
    <name type="common">Pin mould</name>
    <dbReference type="NCBI Taxonomy" id="4829"/>
    <lineage>
        <taxon>Eukaryota</taxon>
        <taxon>Fungi</taxon>
        <taxon>Fungi incertae sedis</taxon>
        <taxon>Mucoromycota</taxon>
        <taxon>Mucoromycotina</taxon>
        <taxon>Mucoromycetes</taxon>
        <taxon>Mucorales</taxon>
        <taxon>Cunninghamellaceae</taxon>
        <taxon>Absidia</taxon>
    </lineage>
</organism>
<sequence>MYQEFESPLSQLLHIVDTKMAMLTVTDPVLMIYSIQNIKKGTYWQVLGALEMLTHCRYQNGRDNCHGPRPYDLRRSKHQEGHVLASAEGVGDGVRTSRQDDLQADIAGYVAASGPCNRGGSLYRKQDNVGGVREKENHQKEP</sequence>
<dbReference type="EMBL" id="LT552609">
    <property type="protein sequence ID" value="SAL99312.1"/>
    <property type="molecule type" value="Genomic_DNA"/>
</dbReference>
<evidence type="ECO:0000313" key="2">
    <source>
        <dbReference type="EMBL" id="SAL99312.1"/>
    </source>
</evidence>
<keyword evidence="3" id="KW-1185">Reference proteome</keyword>
<accession>A0A163JH71</accession>
<reference evidence="2" key="1">
    <citation type="submission" date="2016-04" db="EMBL/GenBank/DDBJ databases">
        <authorList>
            <person name="Evans L.H."/>
            <person name="Alamgir A."/>
            <person name="Owens N."/>
            <person name="Weber N.D."/>
            <person name="Virtaneva K."/>
            <person name="Barbian K."/>
            <person name="Babar A."/>
            <person name="Rosenke K."/>
        </authorList>
    </citation>
    <scope>NUCLEOTIDE SEQUENCE [LARGE SCALE GENOMIC DNA]</scope>
    <source>
        <strain evidence="2">CBS 101.48</strain>
    </source>
</reference>
<name>A0A163JH71_ABSGL</name>
<gene>
    <name evidence="2" type="primary">ABSGL_04913.1 scaffold 6065</name>
</gene>
<dbReference type="AlphaFoldDB" id="A0A163JH71"/>
<feature type="region of interest" description="Disordered" evidence="1">
    <location>
        <begin position="116"/>
        <end position="142"/>
    </location>
</feature>